<keyword evidence="2" id="KW-1185">Reference proteome</keyword>
<dbReference type="EMBL" id="JACEGD010000078">
    <property type="protein sequence ID" value="MBH5392191.1"/>
    <property type="molecule type" value="Genomic_DNA"/>
</dbReference>
<comment type="caution">
    <text evidence="1">The sequence shown here is derived from an EMBL/GenBank/DDBJ whole genome shotgun (WGS) entry which is preliminary data.</text>
</comment>
<name>A0ABS0PFW6_9BRAD</name>
<proteinExistence type="predicted"/>
<gene>
    <name evidence="1" type="ORF">H1B27_38990</name>
</gene>
<evidence type="ECO:0000313" key="1">
    <source>
        <dbReference type="EMBL" id="MBH5392191.1"/>
    </source>
</evidence>
<sequence>MADTFDRWIEWANNPPGQRPGLPSDVHASVISLDKEDRTDRQKVNAAVEHRAELRRTGRTAWIYLNDFDRGTQRSIGDPEWVKVFASAEAADRWFDTHDPEGVAWEYEIEGGPRHASVWIFLADGGSRQVGDPAWIKLFASHKSAQNWLEQNARGGKIWEYPVEE</sequence>
<dbReference type="RefSeq" id="WP_197969684.1">
    <property type="nucleotide sequence ID" value="NZ_JACEGD010000078.1"/>
</dbReference>
<accession>A0ABS0PFW6</accession>
<organism evidence="1 2">
    <name type="scientific">Bradyrhizobium diversitatis</name>
    <dbReference type="NCBI Taxonomy" id="2755406"/>
    <lineage>
        <taxon>Bacteria</taxon>
        <taxon>Pseudomonadati</taxon>
        <taxon>Pseudomonadota</taxon>
        <taxon>Alphaproteobacteria</taxon>
        <taxon>Hyphomicrobiales</taxon>
        <taxon>Nitrobacteraceae</taxon>
        <taxon>Bradyrhizobium</taxon>
    </lineage>
</organism>
<protein>
    <submittedName>
        <fullName evidence="1">Uncharacterized protein</fullName>
    </submittedName>
</protein>
<evidence type="ECO:0000313" key="2">
    <source>
        <dbReference type="Proteomes" id="UP001194539"/>
    </source>
</evidence>
<reference evidence="1 2" key="1">
    <citation type="submission" date="2020-07" db="EMBL/GenBank/DDBJ databases">
        <title>Bradyrhizobium diversity isolated from nodules of indigenous legumes of Western Australia.</title>
        <authorList>
            <person name="Klepa M.S."/>
        </authorList>
    </citation>
    <scope>NUCLEOTIDE SEQUENCE [LARGE SCALE GENOMIC DNA]</scope>
    <source>
        <strain evidence="1 2">CNPSo 4019</strain>
    </source>
</reference>
<dbReference type="Proteomes" id="UP001194539">
    <property type="component" value="Unassembled WGS sequence"/>
</dbReference>